<gene>
    <name evidence="12" type="primary">pilC</name>
    <name evidence="12" type="ORF">HMPREF0621_1093</name>
</gene>
<feature type="domain" description="Type II secretion system protein GspF" evidence="11">
    <location>
        <begin position="265"/>
        <end position="395"/>
    </location>
</feature>
<evidence type="ECO:0000256" key="8">
    <source>
        <dbReference type="ARBA" id="ARBA00023136"/>
    </source>
</evidence>
<accession>C9PQ19</accession>
<feature type="transmembrane region" description="Helical" evidence="10">
    <location>
        <begin position="215"/>
        <end position="233"/>
    </location>
</feature>
<keyword evidence="6 9" id="KW-0812">Transmembrane</keyword>
<comment type="caution">
    <text evidence="12">The sequence shown here is derived from an EMBL/GenBank/DDBJ whole genome shotgun (WGS) entry which is preliminary data.</text>
</comment>
<reference evidence="12 13" key="1">
    <citation type="submission" date="2009-10" db="EMBL/GenBank/DDBJ databases">
        <authorList>
            <person name="Muzny D."/>
            <person name="Qin X."/>
            <person name="Deng J."/>
            <person name="Jiang H."/>
            <person name="Liu Y."/>
            <person name="Qu J."/>
            <person name="Song X.-Z."/>
            <person name="Zhang L."/>
            <person name="Thornton R."/>
            <person name="Coyle M."/>
            <person name="Francisco L."/>
            <person name="Jackson L."/>
            <person name="Javaid M."/>
            <person name="Korchina V."/>
            <person name="Kovar C."/>
            <person name="Mata R."/>
            <person name="Mathew T."/>
            <person name="Ngo R."/>
            <person name="Nguyen L."/>
            <person name="Nguyen N."/>
            <person name="Okwuonu G."/>
            <person name="Ongeri F."/>
            <person name="Pham C."/>
            <person name="Simmons D."/>
            <person name="Wilczek-Boney K."/>
            <person name="Hale W."/>
            <person name="Jakkamsetti A."/>
            <person name="Pham P."/>
            <person name="Ruth R."/>
            <person name="San Lucas F."/>
            <person name="Warren J."/>
            <person name="Zhang J."/>
            <person name="Zhao Z."/>
            <person name="Zhou C."/>
            <person name="Zhu D."/>
            <person name="Lee S."/>
            <person name="Bess C."/>
            <person name="Blankenburg K."/>
            <person name="Forbes L."/>
            <person name="Fu Q."/>
            <person name="Gubbala S."/>
            <person name="Hirani K."/>
            <person name="Jayaseelan J.C."/>
            <person name="Lara F."/>
            <person name="Munidasa M."/>
            <person name="Palculict T."/>
            <person name="Patil S."/>
            <person name="Pu L.-L."/>
            <person name="Saada N."/>
            <person name="Tang L."/>
            <person name="Weissenberger G."/>
            <person name="Zhu Y."/>
            <person name="Hemphill L."/>
            <person name="Shang Y."/>
            <person name="Youmans B."/>
            <person name="Ayvaz T."/>
            <person name="Ross M."/>
            <person name="Santibanez J."/>
            <person name="Aqrawi P."/>
            <person name="Gross S."/>
            <person name="Joshi V."/>
            <person name="Fowler G."/>
            <person name="Nazareth L."/>
            <person name="Reid J."/>
            <person name="Worley K."/>
            <person name="Petrosino J."/>
            <person name="Highlander S."/>
            <person name="Gibbs R."/>
        </authorList>
    </citation>
    <scope>NUCLEOTIDE SEQUENCE [LARGE SCALE GENOMIC DNA]</scope>
    <source>
        <strain evidence="12 13">ATCC 43325</strain>
    </source>
</reference>
<evidence type="ECO:0000256" key="5">
    <source>
        <dbReference type="ARBA" id="ARBA00022519"/>
    </source>
</evidence>
<dbReference type="InterPro" id="IPR018076">
    <property type="entry name" value="T2SS_GspF_dom"/>
</dbReference>
<dbReference type="PROSITE" id="PS00874">
    <property type="entry name" value="T2SP_F"/>
    <property type="match status" value="1"/>
</dbReference>
<dbReference type="Pfam" id="PF00482">
    <property type="entry name" value="T2SSF"/>
    <property type="match status" value="2"/>
</dbReference>
<dbReference type="STRING" id="667128.HMPREF0621_1093"/>
<keyword evidence="3 9" id="KW-0813">Transport</keyword>
<evidence type="ECO:0000256" key="4">
    <source>
        <dbReference type="ARBA" id="ARBA00022475"/>
    </source>
</evidence>
<feature type="transmembrane region" description="Helical" evidence="10">
    <location>
        <begin position="162"/>
        <end position="185"/>
    </location>
</feature>
<evidence type="ECO:0000313" key="12">
    <source>
        <dbReference type="EMBL" id="EEX50470.1"/>
    </source>
</evidence>
<evidence type="ECO:0000313" key="13">
    <source>
        <dbReference type="Proteomes" id="UP000005519"/>
    </source>
</evidence>
<comment type="similarity">
    <text evidence="2 9">Belongs to the GSP F family.</text>
</comment>
<evidence type="ECO:0000256" key="10">
    <source>
        <dbReference type="SAM" id="Phobius"/>
    </source>
</evidence>
<dbReference type="InterPro" id="IPR001992">
    <property type="entry name" value="T2SS_GspF/T4SS_PilC_CS"/>
</dbReference>
<evidence type="ECO:0000256" key="6">
    <source>
        <dbReference type="ARBA" id="ARBA00022692"/>
    </source>
</evidence>
<dbReference type="GO" id="GO:0015628">
    <property type="term" value="P:protein secretion by the type II secretion system"/>
    <property type="evidence" value="ECO:0007669"/>
    <property type="project" value="TreeGrafter"/>
</dbReference>
<evidence type="ECO:0000256" key="3">
    <source>
        <dbReference type="ARBA" id="ARBA00022448"/>
    </source>
</evidence>
<dbReference type="PANTHER" id="PTHR30012">
    <property type="entry name" value="GENERAL SECRETION PATHWAY PROTEIN"/>
    <property type="match status" value="1"/>
</dbReference>
<protein>
    <submittedName>
        <fullName evidence="12">Bacterial type II secretion system domain protein F</fullName>
    </submittedName>
</protein>
<organism evidence="12 13">
    <name type="scientific">Pasteurella dagmatis ATCC 43325</name>
    <dbReference type="NCBI Taxonomy" id="667128"/>
    <lineage>
        <taxon>Bacteria</taxon>
        <taxon>Pseudomonadati</taxon>
        <taxon>Pseudomonadota</taxon>
        <taxon>Gammaproteobacteria</taxon>
        <taxon>Pasteurellales</taxon>
        <taxon>Pasteurellaceae</taxon>
        <taxon>Pasteurella</taxon>
    </lineage>
</organism>
<evidence type="ECO:0000256" key="1">
    <source>
        <dbReference type="ARBA" id="ARBA00004429"/>
    </source>
</evidence>
<dbReference type="HOGENOM" id="CLU_035032_0_1_6"/>
<evidence type="ECO:0000259" key="11">
    <source>
        <dbReference type="Pfam" id="PF00482"/>
    </source>
</evidence>
<evidence type="ECO:0000256" key="9">
    <source>
        <dbReference type="RuleBase" id="RU003923"/>
    </source>
</evidence>
<keyword evidence="7 10" id="KW-1133">Transmembrane helix</keyword>
<dbReference type="Proteomes" id="UP000005519">
    <property type="component" value="Unassembled WGS sequence"/>
</dbReference>
<dbReference type="GO" id="GO:0005886">
    <property type="term" value="C:plasma membrane"/>
    <property type="evidence" value="ECO:0007669"/>
    <property type="project" value="UniProtKB-SubCell"/>
</dbReference>
<dbReference type="EMBL" id="ACZR01000011">
    <property type="protein sequence ID" value="EEX50470.1"/>
    <property type="molecule type" value="Genomic_DNA"/>
</dbReference>
<dbReference type="InterPro" id="IPR042094">
    <property type="entry name" value="T2SS_GspF_sf"/>
</dbReference>
<feature type="transmembrane region" description="Helical" evidence="10">
    <location>
        <begin position="376"/>
        <end position="396"/>
    </location>
</feature>
<dbReference type="PANTHER" id="PTHR30012:SF7">
    <property type="entry name" value="PROTEIN TRANSPORT PROTEIN HOFC HOMOLOG"/>
    <property type="match status" value="1"/>
</dbReference>
<evidence type="ECO:0000256" key="7">
    <source>
        <dbReference type="ARBA" id="ARBA00022989"/>
    </source>
</evidence>
<sequence>MAELKMYRWKAKNRLQQKQKGMLVAENEIMAQQMLFERGFVQIKLQQNWQFSTHPKQAELCDLFTLLATLLQSTLPLKEALQALLQNTTNIQLNQWLRNLLMQLESGVAFSVALASLGSYMNYQELQLIKVGEMTGRLAQVCQQIAQYRQQSLVLQRKVQKIMLYPSIIVGISLLLTLMLLLFIVPEFAVMYQNQKLPVFTELLFNLSGWLSDNGFLLIILTVLISFGTTYYCRHSKQLQQQKERFISVFPLLKDIRQKHRLIRFCTNLHLMLASGIPLHKALQSFLPQQHFGVRSGLQDDPILSNEVRWILQEISQGYAFSEAASSSLFPYDAQQMLQIGEKSGQFVVMLQNIAEVYQKKLEHQLDLLSQLLEPFLMLIIGGLIGLIMLGMYLPIFNMGAIVQ</sequence>
<dbReference type="RefSeq" id="WP_005764662.1">
    <property type="nucleotide sequence ID" value="NZ_GG704813.1"/>
</dbReference>
<dbReference type="Gene3D" id="1.20.81.30">
    <property type="entry name" value="Type II secretion system (T2SS), domain F"/>
    <property type="match status" value="2"/>
</dbReference>
<comment type="subcellular location">
    <subcellularLocation>
        <location evidence="1 9">Cell inner membrane</location>
        <topology evidence="1 9">Multi-pass membrane protein</topology>
    </subcellularLocation>
</comment>
<keyword evidence="4" id="KW-1003">Cell membrane</keyword>
<dbReference type="AlphaFoldDB" id="C9PQ19"/>
<feature type="domain" description="Type II secretion system protein GspF" evidence="11">
    <location>
        <begin position="65"/>
        <end position="186"/>
    </location>
</feature>
<keyword evidence="8 10" id="KW-0472">Membrane</keyword>
<proteinExistence type="inferred from homology"/>
<dbReference type="OrthoDB" id="9805682at2"/>
<keyword evidence="5" id="KW-0997">Cell inner membrane</keyword>
<keyword evidence="13" id="KW-1185">Reference proteome</keyword>
<dbReference type="InterPro" id="IPR003004">
    <property type="entry name" value="GspF/PilC"/>
</dbReference>
<dbReference type="PRINTS" id="PR00812">
    <property type="entry name" value="BCTERIALGSPF"/>
</dbReference>
<name>C9PQ19_9PAST</name>
<evidence type="ECO:0000256" key="2">
    <source>
        <dbReference type="ARBA" id="ARBA00005745"/>
    </source>
</evidence>